<dbReference type="InterPro" id="IPR036138">
    <property type="entry name" value="PBP_dimer_sf"/>
</dbReference>
<dbReference type="GO" id="GO:0071555">
    <property type="term" value="P:cell wall organization"/>
    <property type="evidence" value="ECO:0007669"/>
    <property type="project" value="TreeGrafter"/>
</dbReference>
<dbReference type="GO" id="GO:0008658">
    <property type="term" value="F:penicillin binding"/>
    <property type="evidence" value="ECO:0007669"/>
    <property type="project" value="InterPro"/>
</dbReference>
<dbReference type="SUPFAM" id="SSF56601">
    <property type="entry name" value="beta-lactamase/transpeptidase-like"/>
    <property type="match status" value="1"/>
</dbReference>
<dbReference type="Gene3D" id="3.90.1310.10">
    <property type="entry name" value="Penicillin-binding protein 2a (Domain 2)"/>
    <property type="match status" value="1"/>
</dbReference>
<comment type="similarity">
    <text evidence="2">Belongs to the transpeptidase family.</text>
</comment>
<dbReference type="EMBL" id="VTPS01000001">
    <property type="protein sequence ID" value="TZE83474.1"/>
    <property type="molecule type" value="Genomic_DNA"/>
</dbReference>
<evidence type="ECO:0000259" key="5">
    <source>
        <dbReference type="Pfam" id="PF00905"/>
    </source>
</evidence>
<evidence type="ECO:0000256" key="3">
    <source>
        <dbReference type="ARBA" id="ARBA00023136"/>
    </source>
</evidence>
<accession>A0A5D8QH10</accession>
<evidence type="ECO:0000313" key="8">
    <source>
        <dbReference type="Proteomes" id="UP000322976"/>
    </source>
</evidence>
<name>A0A5D8QH10_9THEO</name>
<keyword evidence="4" id="KW-1133">Transmembrane helix</keyword>
<organism evidence="7 8">
    <name type="scientific">Calorimonas adulescens</name>
    <dbReference type="NCBI Taxonomy" id="2606906"/>
    <lineage>
        <taxon>Bacteria</taxon>
        <taxon>Bacillati</taxon>
        <taxon>Bacillota</taxon>
        <taxon>Clostridia</taxon>
        <taxon>Thermoanaerobacterales</taxon>
        <taxon>Thermoanaerobacteraceae</taxon>
        <taxon>Calorimonas</taxon>
    </lineage>
</organism>
<dbReference type="PANTHER" id="PTHR30627:SF24">
    <property type="entry name" value="PENICILLIN-BINDING PROTEIN 4B"/>
    <property type="match status" value="1"/>
</dbReference>
<reference evidence="7 8" key="1">
    <citation type="submission" date="2019-08" db="EMBL/GenBank/DDBJ databases">
        <title>Calorimonas adulescens gen. nov., sp. nov., an anaerobic thermophilic bacterium from Sakhalin hot spring.</title>
        <authorList>
            <person name="Khomyakova M.A."/>
            <person name="Merkel A.Y."/>
            <person name="Novikov A."/>
            <person name="Bonch-Osmolovskaya E.A."/>
            <person name="Slobodkin A.I."/>
        </authorList>
    </citation>
    <scope>NUCLEOTIDE SEQUENCE [LARGE SCALE GENOMIC DNA]</scope>
    <source>
        <strain evidence="7 8">A05MB</strain>
    </source>
</reference>
<proteinExistence type="inferred from homology"/>
<comment type="subcellular location">
    <subcellularLocation>
        <location evidence="1">Membrane</location>
    </subcellularLocation>
</comment>
<dbReference type="Pfam" id="PF00905">
    <property type="entry name" value="Transpeptidase"/>
    <property type="match status" value="1"/>
</dbReference>
<feature type="domain" description="Penicillin-binding protein dimerisation" evidence="6">
    <location>
        <begin position="59"/>
        <end position="184"/>
    </location>
</feature>
<dbReference type="PANTHER" id="PTHR30627">
    <property type="entry name" value="PEPTIDOGLYCAN D,D-TRANSPEPTIDASE"/>
    <property type="match status" value="1"/>
</dbReference>
<feature type="transmembrane region" description="Helical" evidence="4">
    <location>
        <begin position="21"/>
        <end position="39"/>
    </location>
</feature>
<dbReference type="GO" id="GO:0071972">
    <property type="term" value="F:peptidoglycan L,D-transpeptidase activity"/>
    <property type="evidence" value="ECO:0007669"/>
    <property type="project" value="TreeGrafter"/>
</dbReference>
<dbReference type="InterPro" id="IPR012338">
    <property type="entry name" value="Beta-lactam/transpept-like"/>
</dbReference>
<dbReference type="GO" id="GO:0005886">
    <property type="term" value="C:plasma membrane"/>
    <property type="evidence" value="ECO:0007669"/>
    <property type="project" value="TreeGrafter"/>
</dbReference>
<keyword evidence="8" id="KW-1185">Reference proteome</keyword>
<keyword evidence="4" id="KW-0812">Transmembrane</keyword>
<keyword evidence="3 4" id="KW-0472">Membrane</keyword>
<dbReference type="InterPro" id="IPR005311">
    <property type="entry name" value="PBP_dimer"/>
</dbReference>
<evidence type="ECO:0000256" key="4">
    <source>
        <dbReference type="SAM" id="Phobius"/>
    </source>
</evidence>
<dbReference type="Gene3D" id="3.40.710.10">
    <property type="entry name" value="DD-peptidase/beta-lactamase superfamily"/>
    <property type="match status" value="1"/>
</dbReference>
<sequence>MSKIREGVIFMPVRIRILRGFMLVGFAFLVSRLLYIQVFRGQQYREMAEKQMTEEVILKPQRGSILDRNGRSFTDIQDADLLVMVPAQIKDKDLAAGIVSKLCSMDQDEVATHINDKGSNILTYYIKDVELFSLIKDSLPHGIYTYHDTLRYAKNGLARHLIGYLDGDGQGMMGIEKDYNQDLKDAGSTSIRIYTDRTKRILPGMKAEFVNKINKPRLNVKTTLDYNIQRLVEETMDKYQAKGAVVVLDPKTGDILAMASRPQFDQNNVSESLESDDAPFINRALIGYPPGSVFKTIVAAAAIEENKVEDNETFNCTGSINVNGTVYRCFEREGHGEIDFKNAYAESCNVVFIQIGMRIGGENILEMAKRFGLGQPESIGISVNQSINLPQREETVGTGIGNISLGQGSLLVSPLQVADITSTIANDGYRNKPKLIDSIVDDDGKILRSVGITDGYRVIDENTARKIQEMMRLVVSNGTGKKADVGGMVAGKTGTAEFNKGKGISHSWFTGFFPYYSPHYAMTVVVEGGGVGGGKAAEIFHDIADYIIKINE</sequence>
<evidence type="ECO:0000256" key="2">
    <source>
        <dbReference type="ARBA" id="ARBA00007171"/>
    </source>
</evidence>
<protein>
    <submittedName>
        <fullName evidence="7">Penicillin-binding protein 2</fullName>
    </submittedName>
</protein>
<feature type="domain" description="Penicillin-binding protein transpeptidase" evidence="5">
    <location>
        <begin position="243"/>
        <end position="544"/>
    </location>
</feature>
<dbReference type="Pfam" id="PF03717">
    <property type="entry name" value="PBP_dimer"/>
    <property type="match status" value="1"/>
</dbReference>
<dbReference type="AlphaFoldDB" id="A0A5D8QH10"/>
<gene>
    <name evidence="7" type="ORF">FWJ32_00895</name>
</gene>
<evidence type="ECO:0000256" key="1">
    <source>
        <dbReference type="ARBA" id="ARBA00004370"/>
    </source>
</evidence>
<evidence type="ECO:0000259" key="6">
    <source>
        <dbReference type="Pfam" id="PF03717"/>
    </source>
</evidence>
<dbReference type="Proteomes" id="UP000322976">
    <property type="component" value="Unassembled WGS sequence"/>
</dbReference>
<dbReference type="InterPro" id="IPR001460">
    <property type="entry name" value="PCN-bd_Tpept"/>
</dbReference>
<evidence type="ECO:0000313" key="7">
    <source>
        <dbReference type="EMBL" id="TZE83474.1"/>
    </source>
</evidence>
<dbReference type="SUPFAM" id="SSF56519">
    <property type="entry name" value="Penicillin binding protein dimerisation domain"/>
    <property type="match status" value="1"/>
</dbReference>
<dbReference type="InterPro" id="IPR050515">
    <property type="entry name" value="Beta-lactam/transpept"/>
</dbReference>
<comment type="caution">
    <text evidence="7">The sequence shown here is derived from an EMBL/GenBank/DDBJ whole genome shotgun (WGS) entry which is preliminary data.</text>
</comment>